<dbReference type="Gene3D" id="3.20.20.80">
    <property type="entry name" value="Glycosidases"/>
    <property type="match status" value="1"/>
</dbReference>
<dbReference type="Pfam" id="PF22157">
    <property type="entry name" value="SupH-like_C"/>
    <property type="match status" value="1"/>
</dbReference>
<evidence type="ECO:0000313" key="6">
    <source>
        <dbReference type="Proteomes" id="UP000184550"/>
    </source>
</evidence>
<dbReference type="InterPro" id="IPR006047">
    <property type="entry name" value="GH13_cat_dom"/>
</dbReference>
<accession>A0A7Z9BVV9</accession>
<dbReference type="CDD" id="cd11334">
    <property type="entry name" value="AmyAc_TreS"/>
    <property type="match status" value="1"/>
</dbReference>
<gene>
    <name evidence="5" type="ORF">PL8927_630116</name>
</gene>
<name>A0A7Z9BVV9_9CYAN</name>
<evidence type="ECO:0000259" key="4">
    <source>
        <dbReference type="SMART" id="SM00642"/>
    </source>
</evidence>
<keyword evidence="3" id="KW-0326">Glycosidase</keyword>
<reference evidence="5" key="1">
    <citation type="submission" date="2019-10" db="EMBL/GenBank/DDBJ databases">
        <authorList>
            <consortium name="Genoscope - CEA"/>
            <person name="William W."/>
        </authorList>
    </citation>
    <scope>NUCLEOTIDE SEQUENCE [LARGE SCALE GENOMIC DNA]</scope>
    <source>
        <strain evidence="5">BBR_PRJEB10992</strain>
    </source>
</reference>
<dbReference type="GO" id="GO:0043169">
    <property type="term" value="F:cation binding"/>
    <property type="evidence" value="ECO:0007669"/>
    <property type="project" value="InterPro"/>
</dbReference>
<dbReference type="OrthoDB" id="9805159at2"/>
<dbReference type="GO" id="GO:0016740">
    <property type="term" value="F:transferase activity"/>
    <property type="evidence" value="ECO:0007669"/>
    <property type="project" value="UniProtKB-KW"/>
</dbReference>
<dbReference type="Pfam" id="PF00128">
    <property type="entry name" value="Alpha-amylase"/>
    <property type="match status" value="2"/>
</dbReference>
<dbReference type="SUPFAM" id="SSF51445">
    <property type="entry name" value="(Trans)glycosidases"/>
    <property type="match status" value="1"/>
</dbReference>
<dbReference type="PANTHER" id="PTHR10357:SF219">
    <property type="entry name" value="MALTOSE ALPHA-D-GLUCOSYLTRANSFERASE"/>
    <property type="match status" value="1"/>
</dbReference>
<keyword evidence="3" id="KW-0378">Hydrolase</keyword>
<evidence type="ECO:0000256" key="1">
    <source>
        <dbReference type="ARBA" id="ARBA00008061"/>
    </source>
</evidence>
<dbReference type="InterPro" id="IPR006046">
    <property type="entry name" value="Alpha_amylase"/>
</dbReference>
<dbReference type="EC" id="3.2.1.1" evidence="3"/>
<dbReference type="InterPro" id="IPR054049">
    <property type="entry name" value="SupH-like_C"/>
</dbReference>
<feature type="domain" description="Glycosyl hydrolase family 13 catalytic" evidence="4">
    <location>
        <begin position="15"/>
        <end position="394"/>
    </location>
</feature>
<evidence type="ECO:0000256" key="2">
    <source>
        <dbReference type="RuleBase" id="RU003615"/>
    </source>
</evidence>
<keyword evidence="3" id="KW-0119">Carbohydrate metabolism</keyword>
<dbReference type="GO" id="GO:0004556">
    <property type="term" value="F:alpha-amylase activity"/>
    <property type="evidence" value="ECO:0007669"/>
    <property type="project" value="UniProtKB-UniRule"/>
</dbReference>
<dbReference type="Gene3D" id="3.90.400.10">
    <property type="entry name" value="Oligo-1,6-glucosidase, Domain 2"/>
    <property type="match status" value="1"/>
</dbReference>
<dbReference type="GO" id="GO:0016853">
    <property type="term" value="F:isomerase activity"/>
    <property type="evidence" value="ECO:0007669"/>
    <property type="project" value="UniProtKB-KW"/>
</dbReference>
<keyword evidence="5" id="KW-0413">Isomerase</keyword>
<dbReference type="GO" id="GO:0005975">
    <property type="term" value="P:carbohydrate metabolic process"/>
    <property type="evidence" value="ECO:0007669"/>
    <property type="project" value="InterPro"/>
</dbReference>
<dbReference type="InterPro" id="IPR045857">
    <property type="entry name" value="O16G_dom_2"/>
</dbReference>
<comment type="similarity">
    <text evidence="1 2">Belongs to the glycosyl hydrolase 13 family.</text>
</comment>
<comment type="catalytic activity">
    <reaction evidence="3">
        <text>Endohydrolysis of (1-&gt;4)-alpha-D-glucosidic linkages in polysaccharides containing three or more (1-&gt;4)-alpha-linked D-glucose units.</text>
        <dbReference type="EC" id="3.2.1.1"/>
    </reaction>
</comment>
<dbReference type="PANTHER" id="PTHR10357">
    <property type="entry name" value="ALPHA-AMYLASE FAMILY MEMBER"/>
    <property type="match status" value="1"/>
</dbReference>
<dbReference type="AlphaFoldDB" id="A0A7Z9BVV9"/>
<evidence type="ECO:0000313" key="5">
    <source>
        <dbReference type="EMBL" id="VXD19655.1"/>
    </source>
</evidence>
<protein>
    <recommendedName>
        <fullName evidence="3">Alpha-amylase</fullName>
        <ecNumber evidence="3">3.2.1.1</ecNumber>
    </recommendedName>
</protein>
<organism evidence="5 6">
    <name type="scientific">Planktothrix serta PCC 8927</name>
    <dbReference type="NCBI Taxonomy" id="671068"/>
    <lineage>
        <taxon>Bacteria</taxon>
        <taxon>Bacillati</taxon>
        <taxon>Cyanobacteriota</taxon>
        <taxon>Cyanophyceae</taxon>
        <taxon>Oscillatoriophycideae</taxon>
        <taxon>Oscillatoriales</taxon>
        <taxon>Microcoleaceae</taxon>
        <taxon>Planktothrix</taxon>
    </lineage>
</organism>
<proteinExistence type="inferred from homology"/>
<dbReference type="Proteomes" id="UP000184550">
    <property type="component" value="Unassembled WGS sequence"/>
</dbReference>
<dbReference type="EMBL" id="CZCU02000139">
    <property type="protein sequence ID" value="VXD19655.1"/>
    <property type="molecule type" value="Genomic_DNA"/>
</dbReference>
<dbReference type="SUPFAM" id="SSF51011">
    <property type="entry name" value="Glycosyl hydrolase domain"/>
    <property type="match status" value="1"/>
</dbReference>
<comment type="caution">
    <text evidence="5">The sequence shown here is derived from an EMBL/GenBank/DDBJ whole genome shotgun (WGS) entry which is preliminary data.</text>
</comment>
<keyword evidence="6" id="KW-1185">Reference proteome</keyword>
<dbReference type="InterPro" id="IPR017853">
    <property type="entry name" value="GH"/>
</dbReference>
<dbReference type="PRINTS" id="PR00110">
    <property type="entry name" value="ALPHAAMYLASE"/>
</dbReference>
<evidence type="ECO:0000256" key="3">
    <source>
        <dbReference type="RuleBase" id="RU361134"/>
    </source>
</evidence>
<dbReference type="SMART" id="SM00642">
    <property type="entry name" value="Aamy"/>
    <property type="match status" value="1"/>
</dbReference>
<dbReference type="Gene3D" id="2.60.40.1180">
    <property type="entry name" value="Golgi alpha-mannosidase II"/>
    <property type="match status" value="1"/>
</dbReference>
<dbReference type="RefSeq" id="WP_083622605.1">
    <property type="nucleotide sequence ID" value="NZ_LR734871.1"/>
</dbReference>
<sequence length="545" mass="62744">MVKQNFWYKNAIIYSLDVESFKDANGDGVGDFAGLTQCLDYLSGLGITCLWLLPFYPSPNRDNGYDVMDYYNVDPRLGTLGDFVQFIHKAESQGIRVIIDLVVNHTSIEHPWFQDARTDKNSKYRNYYVWSEKTPKNQPELIAFPTIEDSIWEYDEQAEAYYLHHFFKEQPDLNIANPDVQEEICKIMGFWLELGVSGFRIDAAPFLIKGIGVEGENQEDLQHFLEEMRNFVISHRTDGVLLAEANVPPDQIPIYFGNNDRMQILFNFLVNQSMFLALARQEASTLWQSLKALPPIPDTGEWLNFVRHHDELTLDALSPSELQEVFEVFAPEENMQIFGRGIRRRLAPMMNGNRQKIELIYSLMMSLPGIPLWRYGEEIGMGDDLSLQGRTSVRTPMQWSNQPNGGFSNAPAEKLSQPVISEGKYSYKLVNVCEQQRDPNSLINWTERLIRIRKQCPQLGQGKWHLLETDHPSVFAHCCQGNDESILVLHNLGDQACHITLKSSENYQYLMDVFGDQYYDPLVQGLTPIPLSAYGYRWLRVNQKN</sequence>
<dbReference type="InterPro" id="IPR013780">
    <property type="entry name" value="Glyco_hydro_b"/>
</dbReference>